<reference evidence="1 2" key="2">
    <citation type="journal article" date="2017" name="Front. Plant Sci.">
        <title>Gene Classification and Mining of Molecular Markers Useful in Red Clover (Trifolium pratense) Breeding.</title>
        <authorList>
            <person name="Istvanek J."/>
            <person name="Dluhosova J."/>
            <person name="Dluhos P."/>
            <person name="Patkova L."/>
            <person name="Nedelnik J."/>
            <person name="Repkova J."/>
        </authorList>
    </citation>
    <scope>NUCLEOTIDE SEQUENCE [LARGE SCALE GENOMIC DNA]</scope>
    <source>
        <strain evidence="2">cv. Tatra</strain>
        <tissue evidence="1">Young leaves</tissue>
    </source>
</reference>
<dbReference type="AlphaFoldDB" id="A0A2K3LKC1"/>
<sequence length="246" mass="27689">MRQLASEFDARLDLSQSGSKTIIRVVDRIQRCGTKIALIAARVENTNAITKNHCRRNNSSLITDEIKDEEVLLRWCRHNNGAGNRLLRERRGGNCDEIYSETVNMLSLTTSKGFGSVTMSTSSALMRIFSSAVTLDLESVDGKKLVPSTTKFMFAVARWVICVMQQILGSTGSVNIGIGNWLKFGDWGYRRSMEKEWLWLNENKLLWNVGYYRVRDVVVDAWVLVNHCGFEGETGNGMEASSMGMM</sequence>
<name>A0A2K3LKC1_TRIPR</name>
<gene>
    <name evidence="1" type="ORF">L195_g034974</name>
</gene>
<comment type="caution">
    <text evidence="1">The sequence shown here is derived from an EMBL/GenBank/DDBJ whole genome shotgun (WGS) entry which is preliminary data.</text>
</comment>
<evidence type="ECO:0000313" key="1">
    <source>
        <dbReference type="EMBL" id="PNX78991.1"/>
    </source>
</evidence>
<accession>A0A2K3LKC1</accession>
<evidence type="ECO:0000313" key="2">
    <source>
        <dbReference type="Proteomes" id="UP000236291"/>
    </source>
</evidence>
<dbReference type="Proteomes" id="UP000236291">
    <property type="component" value="Unassembled WGS sequence"/>
</dbReference>
<proteinExistence type="predicted"/>
<dbReference type="EMBL" id="ASHM01035108">
    <property type="protein sequence ID" value="PNX78991.1"/>
    <property type="molecule type" value="Genomic_DNA"/>
</dbReference>
<protein>
    <submittedName>
        <fullName evidence="1">Uncharacterized protein</fullName>
    </submittedName>
</protein>
<reference evidence="1 2" key="1">
    <citation type="journal article" date="2014" name="Am. J. Bot.">
        <title>Genome assembly and annotation for red clover (Trifolium pratense; Fabaceae).</title>
        <authorList>
            <person name="Istvanek J."/>
            <person name="Jaros M."/>
            <person name="Krenek A."/>
            <person name="Repkova J."/>
        </authorList>
    </citation>
    <scope>NUCLEOTIDE SEQUENCE [LARGE SCALE GENOMIC DNA]</scope>
    <source>
        <strain evidence="2">cv. Tatra</strain>
        <tissue evidence="1">Young leaves</tissue>
    </source>
</reference>
<organism evidence="1 2">
    <name type="scientific">Trifolium pratense</name>
    <name type="common">Red clover</name>
    <dbReference type="NCBI Taxonomy" id="57577"/>
    <lineage>
        <taxon>Eukaryota</taxon>
        <taxon>Viridiplantae</taxon>
        <taxon>Streptophyta</taxon>
        <taxon>Embryophyta</taxon>
        <taxon>Tracheophyta</taxon>
        <taxon>Spermatophyta</taxon>
        <taxon>Magnoliopsida</taxon>
        <taxon>eudicotyledons</taxon>
        <taxon>Gunneridae</taxon>
        <taxon>Pentapetalae</taxon>
        <taxon>rosids</taxon>
        <taxon>fabids</taxon>
        <taxon>Fabales</taxon>
        <taxon>Fabaceae</taxon>
        <taxon>Papilionoideae</taxon>
        <taxon>50 kb inversion clade</taxon>
        <taxon>NPAAA clade</taxon>
        <taxon>Hologalegina</taxon>
        <taxon>IRL clade</taxon>
        <taxon>Trifolieae</taxon>
        <taxon>Trifolium</taxon>
    </lineage>
</organism>